<dbReference type="AlphaFoldDB" id="A0ABD0R8H7"/>
<proteinExistence type="predicted"/>
<accession>A0ABD0R8H7</accession>
<protein>
    <submittedName>
        <fullName evidence="1">Uncharacterized protein</fullName>
    </submittedName>
</protein>
<organism evidence="1 2">
    <name type="scientific">Cirrhinus mrigala</name>
    <name type="common">Mrigala</name>
    <dbReference type="NCBI Taxonomy" id="683832"/>
    <lineage>
        <taxon>Eukaryota</taxon>
        <taxon>Metazoa</taxon>
        <taxon>Chordata</taxon>
        <taxon>Craniata</taxon>
        <taxon>Vertebrata</taxon>
        <taxon>Euteleostomi</taxon>
        <taxon>Actinopterygii</taxon>
        <taxon>Neopterygii</taxon>
        <taxon>Teleostei</taxon>
        <taxon>Ostariophysi</taxon>
        <taxon>Cypriniformes</taxon>
        <taxon>Cyprinidae</taxon>
        <taxon>Labeoninae</taxon>
        <taxon>Labeonini</taxon>
        <taxon>Cirrhinus</taxon>
    </lineage>
</organism>
<name>A0ABD0R8H7_CIRMR</name>
<dbReference type="Proteomes" id="UP001529510">
    <property type="component" value="Unassembled WGS sequence"/>
</dbReference>
<gene>
    <name evidence="1" type="ORF">M9458_008411</name>
</gene>
<keyword evidence="2" id="KW-1185">Reference proteome</keyword>
<sequence>MATLYSPKTPDSEWDEEMLESLTLAPRKTYGNYYLTKFVHDNSDYERDEFSLISSRIFGYIFQKSNRIVTLYIADGVDIFVQEEDPCLVFSDKDWGVFYNHVLKDLNGWIEERLYVAEWDGVVPNTRYRLVGGLSKKNLDNHVYIFFCEDKTKLCDCSENSQHNKDHEAYTLQFFFKWGDLHLLSAHLSLVNKMFKWCDIRDGYTKIKRQLFCAESPCALQSPPIYYSHIVTMSLQSDYAAFNLKASDDNAIDHFSTDKLRSPDLQKEWLDKFCTELGYRNLTFLSDLHVTSSATVGFDTTDGCFSGTAFKIIKALIVLLLQHIIDKKLREECEGCATDHPSQLQHTCLFEPVAYYFDSRFDELCRKLFKPDLQTIIDFTLRRCGLKSNNILRIQGTTGAILHELRDEPFIVAKLQEIREKLLDESYKKVVYDAVDLWQSSVSVPGA</sequence>
<evidence type="ECO:0000313" key="1">
    <source>
        <dbReference type="EMBL" id="KAL0194839.1"/>
    </source>
</evidence>
<comment type="caution">
    <text evidence="1">The sequence shown here is derived from an EMBL/GenBank/DDBJ whole genome shotgun (WGS) entry which is preliminary data.</text>
</comment>
<dbReference type="EMBL" id="JAMKFB020000004">
    <property type="protein sequence ID" value="KAL0194839.1"/>
    <property type="molecule type" value="Genomic_DNA"/>
</dbReference>
<reference evidence="1 2" key="1">
    <citation type="submission" date="2024-05" db="EMBL/GenBank/DDBJ databases">
        <title>Genome sequencing and assembly of Indian major carp, Cirrhinus mrigala (Hamilton, 1822).</title>
        <authorList>
            <person name="Mohindra V."/>
            <person name="Chowdhury L.M."/>
            <person name="Lal K."/>
            <person name="Jena J.K."/>
        </authorList>
    </citation>
    <scope>NUCLEOTIDE SEQUENCE [LARGE SCALE GENOMIC DNA]</scope>
    <source>
        <strain evidence="1">CM1030</strain>
        <tissue evidence="1">Blood</tissue>
    </source>
</reference>
<evidence type="ECO:0000313" key="2">
    <source>
        <dbReference type="Proteomes" id="UP001529510"/>
    </source>
</evidence>